<gene>
    <name evidence="4" type="primary">Mpeg1</name>
    <name evidence="4" type="ORF">AWC38_SpisGene18959</name>
</gene>
<protein>
    <submittedName>
        <fullName evidence="4">Macrophage-expressed gene 1 protein</fullName>
    </submittedName>
</protein>
<feature type="region of interest" description="Disordered" evidence="1">
    <location>
        <begin position="267"/>
        <end position="292"/>
    </location>
</feature>
<accession>A0A2B4RKF9</accession>
<evidence type="ECO:0000259" key="3">
    <source>
        <dbReference type="Pfam" id="PF03184"/>
    </source>
</evidence>
<dbReference type="Proteomes" id="UP000225706">
    <property type="component" value="Unassembled WGS sequence"/>
</dbReference>
<keyword evidence="5" id="KW-1185">Reference proteome</keyword>
<name>A0A2B4RKF9_STYPI</name>
<reference evidence="5" key="1">
    <citation type="journal article" date="2017" name="bioRxiv">
        <title>Comparative analysis of the genomes of Stylophora pistillata and Acropora digitifera provides evidence for extensive differences between species of corals.</title>
        <authorList>
            <person name="Voolstra C.R."/>
            <person name="Li Y."/>
            <person name="Liew Y.J."/>
            <person name="Baumgarten S."/>
            <person name="Zoccola D."/>
            <person name="Flot J.-F."/>
            <person name="Tambutte S."/>
            <person name="Allemand D."/>
            <person name="Aranda M."/>
        </authorList>
    </citation>
    <scope>NUCLEOTIDE SEQUENCE [LARGE SCALE GENOMIC DNA]</scope>
</reference>
<dbReference type="OrthoDB" id="5977108at2759"/>
<evidence type="ECO:0000256" key="2">
    <source>
        <dbReference type="SAM" id="Phobius"/>
    </source>
</evidence>
<dbReference type="GO" id="GO:0003676">
    <property type="term" value="F:nucleic acid binding"/>
    <property type="evidence" value="ECO:0007669"/>
    <property type="project" value="InterPro"/>
</dbReference>
<evidence type="ECO:0000256" key="1">
    <source>
        <dbReference type="SAM" id="MobiDB-lite"/>
    </source>
</evidence>
<organism evidence="4 5">
    <name type="scientific">Stylophora pistillata</name>
    <name type="common">Smooth cauliflower coral</name>
    <dbReference type="NCBI Taxonomy" id="50429"/>
    <lineage>
        <taxon>Eukaryota</taxon>
        <taxon>Metazoa</taxon>
        <taxon>Cnidaria</taxon>
        <taxon>Anthozoa</taxon>
        <taxon>Hexacorallia</taxon>
        <taxon>Scleractinia</taxon>
        <taxon>Astrocoeniina</taxon>
        <taxon>Pocilloporidae</taxon>
        <taxon>Stylophora</taxon>
    </lineage>
</organism>
<evidence type="ECO:0000313" key="4">
    <source>
        <dbReference type="EMBL" id="PFX16745.1"/>
    </source>
</evidence>
<keyword evidence="2" id="KW-0472">Membrane</keyword>
<dbReference type="InterPro" id="IPR004875">
    <property type="entry name" value="DDE_SF_endonuclease_dom"/>
</dbReference>
<keyword evidence="2" id="KW-1133">Transmembrane helix</keyword>
<dbReference type="Pfam" id="PF03184">
    <property type="entry name" value="DDE_1"/>
    <property type="match status" value="1"/>
</dbReference>
<keyword evidence="2" id="KW-0812">Transmembrane</keyword>
<evidence type="ECO:0000313" key="5">
    <source>
        <dbReference type="Proteomes" id="UP000225706"/>
    </source>
</evidence>
<feature type="domain" description="DDE-1" evidence="3">
    <location>
        <begin position="1"/>
        <end position="59"/>
    </location>
</feature>
<proteinExistence type="predicted"/>
<dbReference type="AlphaFoldDB" id="A0A2B4RKF9"/>
<feature type="compositionally biased region" description="Polar residues" evidence="1">
    <location>
        <begin position="271"/>
        <end position="280"/>
    </location>
</feature>
<comment type="caution">
    <text evidence="4">The sequence shown here is derived from an EMBL/GenBank/DDBJ whole genome shotgun (WGS) entry which is preliminary data.</text>
</comment>
<feature type="transmembrane region" description="Helical" evidence="2">
    <location>
        <begin position="400"/>
        <end position="421"/>
    </location>
</feature>
<sequence length="456" mass="50372">MDQGVMRALKAHYRSKAEQMFITAIENNRPIPNVSILVAMDMLVAAWDKVTPGTINNCFRAAGISHQSQESSLSDDDDPFMTLAEEINTLRERAPELAPENVTAGFVVECGDGAATFEADPPTDENILAEFNHSADSNEEEEGEMDKDEIVIVDEPPKPQTQCELRHAICVLNTFSFLADDAHLDNLRRTKTVDENNRMLFGGVYTSHDPNPVTGEQSCPHRFYALPFGSHSHVCLSDDYELAYQFALRFGGFFSCSSGNPLAVRKKDYRQTSGKPTPNKSPKEELAGVENDPQSCSRGYTLHLLAVDNECEINYCVKVNSLAKLSRTAVKRPPYSARPRANPKATKTLLVIGINGEVWYRNDSNADWTLASFAAQDDDDSSEDMVSEDQIKPMSQSVTIALSICATSLAGILSIAAYISCKYRVKTKEHRASSLKEVLLPDEKTPLNNDKTSETS</sequence>
<dbReference type="EMBL" id="LSMT01000521">
    <property type="protein sequence ID" value="PFX16745.1"/>
    <property type="molecule type" value="Genomic_DNA"/>
</dbReference>